<gene>
    <name evidence="9" type="ORF">EMPS_03534</name>
</gene>
<evidence type="ECO:0000256" key="5">
    <source>
        <dbReference type="ARBA" id="ARBA00023136"/>
    </source>
</evidence>
<evidence type="ECO:0000256" key="7">
    <source>
        <dbReference type="SAM" id="MobiDB-lite"/>
    </source>
</evidence>
<protein>
    <recommendedName>
        <fullName evidence="8">Man1/Src1-like C-terminal domain-containing protein</fullName>
    </recommendedName>
</protein>
<feature type="region of interest" description="Disordered" evidence="7">
    <location>
        <begin position="686"/>
        <end position="732"/>
    </location>
</feature>
<evidence type="ECO:0000256" key="4">
    <source>
        <dbReference type="ARBA" id="ARBA00022989"/>
    </source>
</evidence>
<dbReference type="GO" id="GO:0071763">
    <property type="term" value="P:nuclear membrane organization"/>
    <property type="evidence" value="ECO:0007669"/>
    <property type="project" value="TreeGrafter"/>
</dbReference>
<dbReference type="GO" id="GO:0005783">
    <property type="term" value="C:endoplasmic reticulum"/>
    <property type="evidence" value="ECO:0007669"/>
    <property type="project" value="TreeGrafter"/>
</dbReference>
<dbReference type="InterPro" id="IPR041885">
    <property type="entry name" value="MAN1_winged_helix_dom"/>
</dbReference>
<feature type="compositionally biased region" description="Polar residues" evidence="7">
    <location>
        <begin position="142"/>
        <end position="154"/>
    </location>
</feature>
<dbReference type="Proteomes" id="UP000827284">
    <property type="component" value="Unassembled WGS sequence"/>
</dbReference>
<dbReference type="GO" id="GO:0034399">
    <property type="term" value="C:nuclear periphery"/>
    <property type="evidence" value="ECO:0007669"/>
    <property type="project" value="TreeGrafter"/>
</dbReference>
<proteinExistence type="predicted"/>
<evidence type="ECO:0000256" key="6">
    <source>
        <dbReference type="ARBA" id="ARBA00023242"/>
    </source>
</evidence>
<feature type="compositionally biased region" description="Basic and acidic residues" evidence="7">
    <location>
        <begin position="179"/>
        <end position="189"/>
    </location>
</feature>
<dbReference type="InterPro" id="IPR018996">
    <property type="entry name" value="Man1/Src1-like_C"/>
</dbReference>
<feature type="compositionally biased region" description="Basic residues" evidence="7">
    <location>
        <begin position="167"/>
        <end position="177"/>
    </location>
</feature>
<comment type="subcellular location">
    <subcellularLocation>
        <location evidence="1">Nucleus inner membrane</location>
    </subcellularLocation>
</comment>
<keyword evidence="5" id="KW-0472">Membrane</keyword>
<keyword evidence="4" id="KW-1133">Transmembrane helix</keyword>
<dbReference type="Gene3D" id="1.10.10.1180">
    <property type="entry name" value="MAN1, winged-helix domain"/>
    <property type="match status" value="1"/>
</dbReference>
<dbReference type="AlphaFoldDB" id="A0A9P3LUQ7"/>
<evidence type="ECO:0000313" key="9">
    <source>
        <dbReference type="EMBL" id="GJJ71184.1"/>
    </source>
</evidence>
<keyword evidence="6" id="KW-0539">Nucleus</keyword>
<feature type="compositionally biased region" description="Basic and acidic residues" evidence="7">
    <location>
        <begin position="247"/>
        <end position="257"/>
    </location>
</feature>
<reference evidence="9" key="2">
    <citation type="journal article" date="2022" name="Microbiol. Resour. Announc.">
        <title>Whole-Genome Sequence of Entomortierella parvispora E1425, a Mucoromycotan Fungus Associated with Burkholderiaceae-Related Endosymbiotic Bacteria.</title>
        <authorList>
            <person name="Herlambang A."/>
            <person name="Guo Y."/>
            <person name="Takashima Y."/>
            <person name="Narisawa K."/>
            <person name="Ohta H."/>
            <person name="Nishizawa T."/>
        </authorList>
    </citation>
    <scope>NUCLEOTIDE SEQUENCE</scope>
    <source>
        <strain evidence="9">E1425</strain>
    </source>
</reference>
<sequence>MSTGAMPRYIQRNFDPWTLNMDSIRDILIQHKIKPPTGLVRKSELVALFEQHIRPLTQKMRDEYELKHKEEKQYASTSSTSPRKAPTSPFKSAPTPAIPQIAASASSTLIPNTSTSAFTSAVTEPQKKPVKTKRRPAIPDAIQNSLFDTSTVTESDSEAISDATRGKISKRSKRLASQKKSEDSTDDTQRQITWEGRMKKMARNNHFSDENPFQSGSESERRRRSKSRDHSSRTSSKSSLARKKSLDHKDSLSEADRFFNTPQDPIFTKHLRTPKYTTPPLSHTDLEKRAFQSSPLLAKTKRMAMENLSSPRPLNFDAHRPRHDQFRGREQPESSRFGPVWLLLSVALLSYSVWYSQTRFDVGYCLPNEPAPRPHNLTKVERALDKLYPTCMPCPDHAICISPNSDPVCPPEYLLKPHPLSFNNILPVPQMCVLDKAREYQSLQVADVTERLLRERAGKVECAVYNQQPSTAEMLARKRISIDELKSLIVAMKDSSIKHEDFEQYWQLALQELRQRKDTIIEEQGISESYLRSLRPARPLTCRVRQAVFGWFMEHQLPLIVLTVLTLSGFILRRHIVQRREEARIISGLVKNVLERLSEQAHLYYMDPILYEDLYVPQIHLRDALLVDFHSAARRQDIWEKVSAIVDKNANVRVSSQEVRGEMHRVWEWVGATGILSVAGPLKEKSKRVPSLGSSTDSTRSHRSAKGKGKSNSSSSSVAHTQPRVFDEEDEAPLYPSLAKEYPELLQMKSAPL</sequence>
<dbReference type="OrthoDB" id="2503928at2759"/>
<feature type="region of interest" description="Disordered" evidence="7">
    <location>
        <begin position="68"/>
        <end position="96"/>
    </location>
</feature>
<organism evidence="9 10">
    <name type="scientific">Entomortierella parvispora</name>
    <dbReference type="NCBI Taxonomy" id="205924"/>
    <lineage>
        <taxon>Eukaryota</taxon>
        <taxon>Fungi</taxon>
        <taxon>Fungi incertae sedis</taxon>
        <taxon>Mucoromycota</taxon>
        <taxon>Mortierellomycotina</taxon>
        <taxon>Mortierellomycetes</taxon>
        <taxon>Mortierellales</taxon>
        <taxon>Mortierellaceae</taxon>
        <taxon>Entomortierella</taxon>
    </lineage>
</organism>
<evidence type="ECO:0000256" key="1">
    <source>
        <dbReference type="ARBA" id="ARBA00004540"/>
    </source>
</evidence>
<accession>A0A9P3LUQ7</accession>
<dbReference type="GO" id="GO:0003682">
    <property type="term" value="F:chromatin binding"/>
    <property type="evidence" value="ECO:0007669"/>
    <property type="project" value="InterPro"/>
</dbReference>
<feature type="region of interest" description="Disordered" evidence="7">
    <location>
        <begin position="116"/>
        <end position="259"/>
    </location>
</feature>
<evidence type="ECO:0000313" key="10">
    <source>
        <dbReference type="Proteomes" id="UP000827284"/>
    </source>
</evidence>
<dbReference type="GO" id="GO:0005637">
    <property type="term" value="C:nuclear inner membrane"/>
    <property type="evidence" value="ECO:0007669"/>
    <property type="project" value="UniProtKB-SubCell"/>
</dbReference>
<evidence type="ECO:0000259" key="8">
    <source>
        <dbReference type="Pfam" id="PF09402"/>
    </source>
</evidence>
<dbReference type="Pfam" id="PF09402">
    <property type="entry name" value="MSC"/>
    <property type="match status" value="1"/>
</dbReference>
<comment type="caution">
    <text evidence="9">The sequence shown here is derived from an EMBL/GenBank/DDBJ whole genome shotgun (WGS) entry which is preliminary data.</text>
</comment>
<reference evidence="9" key="1">
    <citation type="submission" date="2021-11" db="EMBL/GenBank/DDBJ databases">
        <authorList>
            <person name="Herlambang A."/>
            <person name="Guo Y."/>
            <person name="Takashima Y."/>
            <person name="Nishizawa T."/>
        </authorList>
    </citation>
    <scope>NUCLEOTIDE SEQUENCE</scope>
    <source>
        <strain evidence="9">E1425</strain>
    </source>
</reference>
<keyword evidence="10" id="KW-1185">Reference proteome</keyword>
<dbReference type="InterPro" id="IPR044780">
    <property type="entry name" value="Heh2/Src1"/>
</dbReference>
<keyword evidence="3" id="KW-0812">Transmembrane</keyword>
<dbReference type="PANTHER" id="PTHR47808:SF2">
    <property type="entry name" value="LEM DOMAIN-CONTAINING PROTEIN 2"/>
    <property type="match status" value="1"/>
</dbReference>
<feature type="domain" description="Man1/Src1-like C-terminal" evidence="8">
    <location>
        <begin position="343"/>
        <end position="671"/>
    </location>
</feature>
<keyword evidence="2" id="KW-0597">Phosphoprotein</keyword>
<name>A0A9P3LUQ7_9FUNG</name>
<dbReference type="EMBL" id="BQFW01000005">
    <property type="protein sequence ID" value="GJJ71184.1"/>
    <property type="molecule type" value="Genomic_DNA"/>
</dbReference>
<evidence type="ECO:0000256" key="3">
    <source>
        <dbReference type="ARBA" id="ARBA00022692"/>
    </source>
</evidence>
<dbReference type="PANTHER" id="PTHR47808">
    <property type="entry name" value="INNER NUCLEAR MEMBRANE PROTEIN HEH2-RELATED"/>
    <property type="match status" value="1"/>
</dbReference>
<evidence type="ECO:0000256" key="2">
    <source>
        <dbReference type="ARBA" id="ARBA00022553"/>
    </source>
</evidence>